<dbReference type="PANTHER" id="PTHR43877">
    <property type="entry name" value="AMINOALKYLPHOSPHONATE N-ACETYLTRANSFERASE-RELATED-RELATED"/>
    <property type="match status" value="1"/>
</dbReference>
<evidence type="ECO:0000259" key="3">
    <source>
        <dbReference type="PROSITE" id="PS51186"/>
    </source>
</evidence>
<protein>
    <submittedName>
        <fullName evidence="4">GNAT family N-acetyltransferase</fullName>
        <ecNumber evidence="4">2.3.-.-</ecNumber>
    </submittedName>
</protein>
<keyword evidence="5" id="KW-1185">Reference proteome</keyword>
<dbReference type="RefSeq" id="WP_379880431.1">
    <property type="nucleotide sequence ID" value="NZ_JBHPON010000001.1"/>
</dbReference>
<name>A0ABW1KRD7_9PROT</name>
<dbReference type="CDD" id="cd04301">
    <property type="entry name" value="NAT_SF"/>
    <property type="match status" value="1"/>
</dbReference>
<dbReference type="Proteomes" id="UP001596116">
    <property type="component" value="Unassembled WGS sequence"/>
</dbReference>
<evidence type="ECO:0000256" key="1">
    <source>
        <dbReference type="ARBA" id="ARBA00022679"/>
    </source>
</evidence>
<dbReference type="PANTHER" id="PTHR43877:SF1">
    <property type="entry name" value="ACETYLTRANSFERASE"/>
    <property type="match status" value="1"/>
</dbReference>
<dbReference type="InterPro" id="IPR000182">
    <property type="entry name" value="GNAT_dom"/>
</dbReference>
<keyword evidence="2 4" id="KW-0012">Acyltransferase</keyword>
<gene>
    <name evidence="4" type="ORF">ACFMB1_01790</name>
</gene>
<dbReference type="InterPro" id="IPR050832">
    <property type="entry name" value="Bact_Acetyltransf"/>
</dbReference>
<dbReference type="Pfam" id="PF00583">
    <property type="entry name" value="Acetyltransf_1"/>
    <property type="match status" value="1"/>
</dbReference>
<dbReference type="Gene3D" id="3.40.630.30">
    <property type="match status" value="1"/>
</dbReference>
<sequence length="176" mass="19238">MTLGLFIRDAVDDDHDALHGLIASAFGRDDEAQLMRTLWSEHAVEIELVAETGGVVVGYCAFTPISCKPDLDGLLLGLGPLAVAPEHQRQGVGAALVEKGLQHCRSRNARLIAVLGDPDYYARFGFEPAAKRKMTWAGFDAGDAFRVIAREDDAFGRVTPNEIRTIHYHNAFDMVS</sequence>
<dbReference type="PROSITE" id="PS51186">
    <property type="entry name" value="GNAT"/>
    <property type="match status" value="1"/>
</dbReference>
<feature type="domain" description="N-acetyltransferase" evidence="3">
    <location>
        <begin position="5"/>
        <end position="152"/>
    </location>
</feature>
<proteinExistence type="predicted"/>
<keyword evidence="1 4" id="KW-0808">Transferase</keyword>
<evidence type="ECO:0000313" key="4">
    <source>
        <dbReference type="EMBL" id="MFC6034254.1"/>
    </source>
</evidence>
<accession>A0ABW1KRD7</accession>
<evidence type="ECO:0000313" key="5">
    <source>
        <dbReference type="Proteomes" id="UP001596116"/>
    </source>
</evidence>
<dbReference type="EC" id="2.3.-.-" evidence="4"/>
<reference evidence="4 5" key="1">
    <citation type="submission" date="2024-09" db="EMBL/GenBank/DDBJ databases">
        <authorList>
            <person name="Zhang Z.-H."/>
        </authorList>
    </citation>
    <scope>NUCLEOTIDE SEQUENCE [LARGE SCALE GENOMIC DNA]</scope>
    <source>
        <strain evidence="4 5">HHTR114</strain>
    </source>
</reference>
<dbReference type="InterPro" id="IPR016181">
    <property type="entry name" value="Acyl_CoA_acyltransferase"/>
</dbReference>
<dbReference type="EMBL" id="JBHPON010000001">
    <property type="protein sequence ID" value="MFC6034254.1"/>
    <property type="molecule type" value="Genomic_DNA"/>
</dbReference>
<evidence type="ECO:0000256" key="2">
    <source>
        <dbReference type="ARBA" id="ARBA00023315"/>
    </source>
</evidence>
<dbReference type="SUPFAM" id="SSF55729">
    <property type="entry name" value="Acyl-CoA N-acyltransferases (Nat)"/>
    <property type="match status" value="1"/>
</dbReference>
<dbReference type="GO" id="GO:0016746">
    <property type="term" value="F:acyltransferase activity"/>
    <property type="evidence" value="ECO:0007669"/>
    <property type="project" value="UniProtKB-KW"/>
</dbReference>
<comment type="caution">
    <text evidence="4">The sequence shown here is derived from an EMBL/GenBank/DDBJ whole genome shotgun (WGS) entry which is preliminary data.</text>
</comment>
<organism evidence="4 5">
    <name type="scientific">Hyphococcus aureus</name>
    <dbReference type="NCBI Taxonomy" id="2666033"/>
    <lineage>
        <taxon>Bacteria</taxon>
        <taxon>Pseudomonadati</taxon>
        <taxon>Pseudomonadota</taxon>
        <taxon>Alphaproteobacteria</taxon>
        <taxon>Parvularculales</taxon>
        <taxon>Parvularculaceae</taxon>
        <taxon>Hyphococcus</taxon>
    </lineage>
</organism>